<dbReference type="Proteomes" id="UP000237347">
    <property type="component" value="Unassembled WGS sequence"/>
</dbReference>
<dbReference type="EMBL" id="PKMF04000119">
    <property type="protein sequence ID" value="KAK7849027.1"/>
    <property type="molecule type" value="Genomic_DNA"/>
</dbReference>
<name>A0AAW0LD52_QUESU</name>
<sequence>MLSSNSAAPEHRSNPMSLMVGESFRLILLVIKASIPKLVLDSVFELEKPMSAYGFEIVQMLLVETEPDEHVKRVMTEINATCQLQAIVIGLRDSVLALSVNVPGTTSKDVMDMILVTQYFDAMKEIDALSVSNSIFITYGPGAVKDCFTD</sequence>
<comment type="caution">
    <text evidence="1">The sequence shown here is derived from an EMBL/GenBank/DDBJ whole genome shotgun (WGS) entry which is preliminary data.</text>
</comment>
<dbReference type="GO" id="GO:0005739">
    <property type="term" value="C:mitochondrion"/>
    <property type="evidence" value="ECO:0007669"/>
    <property type="project" value="TreeGrafter"/>
</dbReference>
<evidence type="ECO:0000313" key="2">
    <source>
        <dbReference type="Proteomes" id="UP000237347"/>
    </source>
</evidence>
<keyword evidence="2" id="KW-1185">Reference proteome</keyword>
<proteinExistence type="predicted"/>
<dbReference type="PANTHER" id="PTHR43327">
    <property type="entry name" value="STOMATIN-LIKE PROTEIN 2, MITOCHONDRIAL"/>
    <property type="match status" value="1"/>
</dbReference>
<gene>
    <name evidence="1" type="primary">HIR1_8</name>
    <name evidence="1" type="ORF">CFP56_003862</name>
</gene>
<reference evidence="1 2" key="1">
    <citation type="journal article" date="2018" name="Sci. Data">
        <title>The draft genome sequence of cork oak.</title>
        <authorList>
            <person name="Ramos A.M."/>
            <person name="Usie A."/>
            <person name="Barbosa P."/>
            <person name="Barros P.M."/>
            <person name="Capote T."/>
            <person name="Chaves I."/>
            <person name="Simoes F."/>
            <person name="Abreu I."/>
            <person name="Carrasquinho I."/>
            <person name="Faro C."/>
            <person name="Guimaraes J.B."/>
            <person name="Mendonca D."/>
            <person name="Nobrega F."/>
            <person name="Rodrigues L."/>
            <person name="Saibo N.J.M."/>
            <person name="Varela M.C."/>
            <person name="Egas C."/>
            <person name="Matos J."/>
            <person name="Miguel C.M."/>
            <person name="Oliveira M.M."/>
            <person name="Ricardo C.P."/>
            <person name="Goncalves S."/>
        </authorList>
    </citation>
    <scope>NUCLEOTIDE SEQUENCE [LARGE SCALE GENOMIC DNA]</scope>
    <source>
        <strain evidence="2">cv. HL8</strain>
    </source>
</reference>
<organism evidence="1 2">
    <name type="scientific">Quercus suber</name>
    <name type="common">Cork oak</name>
    <dbReference type="NCBI Taxonomy" id="58331"/>
    <lineage>
        <taxon>Eukaryota</taxon>
        <taxon>Viridiplantae</taxon>
        <taxon>Streptophyta</taxon>
        <taxon>Embryophyta</taxon>
        <taxon>Tracheophyta</taxon>
        <taxon>Spermatophyta</taxon>
        <taxon>Magnoliopsida</taxon>
        <taxon>eudicotyledons</taxon>
        <taxon>Gunneridae</taxon>
        <taxon>Pentapetalae</taxon>
        <taxon>rosids</taxon>
        <taxon>fabids</taxon>
        <taxon>Fagales</taxon>
        <taxon>Fagaceae</taxon>
        <taxon>Quercus</taxon>
    </lineage>
</organism>
<protein>
    <submittedName>
        <fullName evidence="1">Hypersensitive-induced response protein 1</fullName>
    </submittedName>
</protein>
<dbReference type="InterPro" id="IPR050710">
    <property type="entry name" value="Band7/mec-2_domain"/>
</dbReference>
<evidence type="ECO:0000313" key="1">
    <source>
        <dbReference type="EMBL" id="KAK7849027.1"/>
    </source>
</evidence>
<dbReference type="PANTHER" id="PTHR43327:SF31">
    <property type="entry name" value="HYPERSENSITIVE-INDUCED RESPONSE PROTEIN 2"/>
    <property type="match status" value="1"/>
</dbReference>
<dbReference type="AlphaFoldDB" id="A0AAW0LD52"/>
<accession>A0AAW0LD52</accession>